<feature type="transmembrane region" description="Helical" evidence="2">
    <location>
        <begin position="339"/>
        <end position="361"/>
    </location>
</feature>
<name>A0ABY8FZ85_9ACTO</name>
<feature type="transmembrane region" description="Helical" evidence="2">
    <location>
        <begin position="20"/>
        <end position="39"/>
    </location>
</feature>
<evidence type="ECO:0000313" key="4">
    <source>
        <dbReference type="Proteomes" id="UP001215216"/>
    </source>
</evidence>
<dbReference type="Pfam" id="PF19877">
    <property type="entry name" value="DUF6350"/>
    <property type="match status" value="1"/>
</dbReference>
<protein>
    <submittedName>
        <fullName evidence="3">DUF6350 family protein</fullName>
    </submittedName>
</protein>
<feature type="transmembrane region" description="Helical" evidence="2">
    <location>
        <begin position="76"/>
        <end position="95"/>
    </location>
</feature>
<dbReference type="RefSeq" id="WP_278013239.1">
    <property type="nucleotide sequence ID" value="NZ_CP121208.1"/>
</dbReference>
<dbReference type="EMBL" id="CP121208">
    <property type="protein sequence ID" value="WFM83844.1"/>
    <property type="molecule type" value="Genomic_DNA"/>
</dbReference>
<dbReference type="Proteomes" id="UP001215216">
    <property type="component" value="Chromosome"/>
</dbReference>
<keyword evidence="2" id="KW-0812">Transmembrane</keyword>
<keyword evidence="2" id="KW-1133">Transmembrane helix</keyword>
<evidence type="ECO:0000313" key="3">
    <source>
        <dbReference type="EMBL" id="WFM83844.1"/>
    </source>
</evidence>
<feature type="compositionally biased region" description="Acidic residues" evidence="1">
    <location>
        <begin position="400"/>
        <end position="415"/>
    </location>
</feature>
<sequence length="438" mass="45760">MDDELTPLQRATIVAKGALLPSALMWLVLTLGTLVFYVVEAEAPALGEATWADAARFACGFFLTAFGGSVRVGTGFLTLAPLTITAMTVGFTYTSLRRCGVLNWREWAVAAFSPVALVGCAGLIAQPGGSWWVALIGSILWFGCMAIIAGRESLVPAVCGEIVTSTAKVARLLLTIMTIFSLLSVIAGIIGGATRIAAIQSSFIGGMLDAVGLTLLQLAYLPNAAIWGFAYLTGAGFAVGQGTSFSVLSVTSLPLPALPAFGALPQVGWHAPWLIAVMVSIVAISGIWRVRQDRHRSLGATALHSALGGVMAALIMSALTSAASGAIGPGRMSTVGANGALIFGLALIEIALPFFLASVLAHRATLSWIRGQAASAYTRAKDKISAAEEKLNQQQHDVPSEENLDLCGDSEENQDTLDTHEIPIVTDESCTKEADKTK</sequence>
<keyword evidence="2" id="KW-0472">Membrane</keyword>
<dbReference type="InterPro" id="IPR045931">
    <property type="entry name" value="DUF6350"/>
</dbReference>
<reference evidence="3 4" key="1">
    <citation type="submission" date="2023-03" db="EMBL/GenBank/DDBJ databases">
        <title>Complete genome of Arcanobacterium canis strain DSM 25104 isolated in 2010 from a canine otitis externa in Germany.</title>
        <authorList>
            <person name="Borowiak M."/>
            <person name="Kreitlow A."/>
            <person name="Malorny B."/>
            <person name="Laemmler C."/>
            <person name="Prenger-Berninghoff E."/>
            <person name="Ploetz M."/>
            <person name="Abdulmawjood A."/>
        </authorList>
    </citation>
    <scope>NUCLEOTIDE SEQUENCE [LARGE SCALE GENOMIC DNA]</scope>
    <source>
        <strain evidence="3 4">DSM 25104</strain>
    </source>
</reference>
<organism evidence="3 4">
    <name type="scientific">Arcanobacterium canis</name>
    <dbReference type="NCBI Taxonomy" id="999183"/>
    <lineage>
        <taxon>Bacteria</taxon>
        <taxon>Bacillati</taxon>
        <taxon>Actinomycetota</taxon>
        <taxon>Actinomycetes</taxon>
        <taxon>Actinomycetales</taxon>
        <taxon>Actinomycetaceae</taxon>
        <taxon>Arcanobacterium</taxon>
    </lineage>
</organism>
<feature type="transmembrane region" description="Helical" evidence="2">
    <location>
        <begin position="196"/>
        <end position="216"/>
    </location>
</feature>
<evidence type="ECO:0000256" key="1">
    <source>
        <dbReference type="SAM" id="MobiDB-lite"/>
    </source>
</evidence>
<feature type="transmembrane region" description="Helical" evidence="2">
    <location>
        <begin position="169"/>
        <end position="190"/>
    </location>
</feature>
<feature type="transmembrane region" description="Helical" evidence="2">
    <location>
        <begin position="270"/>
        <end position="290"/>
    </location>
</feature>
<gene>
    <name evidence="3" type="ORF">P7079_02370</name>
</gene>
<evidence type="ECO:0000256" key="2">
    <source>
        <dbReference type="SAM" id="Phobius"/>
    </source>
</evidence>
<feature type="transmembrane region" description="Helical" evidence="2">
    <location>
        <begin position="107"/>
        <end position="125"/>
    </location>
</feature>
<feature type="transmembrane region" description="Helical" evidence="2">
    <location>
        <begin position="302"/>
        <end position="327"/>
    </location>
</feature>
<keyword evidence="4" id="KW-1185">Reference proteome</keyword>
<feature type="region of interest" description="Disordered" evidence="1">
    <location>
        <begin position="391"/>
        <end position="438"/>
    </location>
</feature>
<feature type="transmembrane region" description="Helical" evidence="2">
    <location>
        <begin position="228"/>
        <end position="250"/>
    </location>
</feature>
<feature type="transmembrane region" description="Helical" evidence="2">
    <location>
        <begin position="131"/>
        <end position="149"/>
    </location>
</feature>
<proteinExistence type="predicted"/>
<feature type="compositionally biased region" description="Basic and acidic residues" evidence="1">
    <location>
        <begin position="429"/>
        <end position="438"/>
    </location>
</feature>
<accession>A0ABY8FZ85</accession>